<proteinExistence type="predicted"/>
<reference evidence="2" key="1">
    <citation type="submission" date="2020-09" db="EMBL/GenBank/DDBJ databases">
        <title>Genome-Enabled Discovery of Anthraquinone Biosynthesis in Senna tora.</title>
        <authorList>
            <person name="Kang S.-H."/>
            <person name="Pandey R.P."/>
            <person name="Lee C.-M."/>
            <person name="Sim J.-S."/>
            <person name="Jeong J.-T."/>
            <person name="Choi B.-S."/>
            <person name="Jung M."/>
            <person name="Ginzburg D."/>
            <person name="Zhao K."/>
            <person name="Won S.Y."/>
            <person name="Oh T.-J."/>
            <person name="Yu Y."/>
            <person name="Kim N.-H."/>
            <person name="Lee O.R."/>
            <person name="Lee T.-H."/>
            <person name="Bashyal P."/>
            <person name="Kim T.-S."/>
            <person name="Lee W.-H."/>
            <person name="Kawkins C."/>
            <person name="Kim C.-K."/>
            <person name="Kim J.S."/>
            <person name="Ahn B.O."/>
            <person name="Rhee S.Y."/>
            <person name="Sohng J.K."/>
        </authorList>
    </citation>
    <scope>NUCLEOTIDE SEQUENCE</scope>
    <source>
        <tissue evidence="2">Leaf</tissue>
    </source>
</reference>
<name>A0A834T765_9FABA</name>
<evidence type="ECO:0000313" key="2">
    <source>
        <dbReference type="EMBL" id="KAF7811139.1"/>
    </source>
</evidence>
<sequence>MVPVTELNVSLGVVATVKNPNYGSFSYGDSTTSVFYRGNEVAEGPIHGDTIPSHGEVNVSTTLDVTADKFAKDPNFFNDVKSGVVNLTSSTTLHGKVKILSLFKLVGLEKWNRIRPTDLKMGSCTG</sequence>
<dbReference type="SUPFAM" id="SSF117070">
    <property type="entry name" value="LEA14-like"/>
    <property type="match status" value="1"/>
</dbReference>
<organism evidence="2 3">
    <name type="scientific">Senna tora</name>
    <dbReference type="NCBI Taxonomy" id="362788"/>
    <lineage>
        <taxon>Eukaryota</taxon>
        <taxon>Viridiplantae</taxon>
        <taxon>Streptophyta</taxon>
        <taxon>Embryophyta</taxon>
        <taxon>Tracheophyta</taxon>
        <taxon>Spermatophyta</taxon>
        <taxon>Magnoliopsida</taxon>
        <taxon>eudicotyledons</taxon>
        <taxon>Gunneridae</taxon>
        <taxon>Pentapetalae</taxon>
        <taxon>rosids</taxon>
        <taxon>fabids</taxon>
        <taxon>Fabales</taxon>
        <taxon>Fabaceae</taxon>
        <taxon>Caesalpinioideae</taxon>
        <taxon>Cassia clade</taxon>
        <taxon>Senna</taxon>
    </lineage>
</organism>
<dbReference type="Proteomes" id="UP000634136">
    <property type="component" value="Unassembled WGS sequence"/>
</dbReference>
<dbReference type="EMBL" id="JAAIUW010000010">
    <property type="protein sequence ID" value="KAF7811139.1"/>
    <property type="molecule type" value="Genomic_DNA"/>
</dbReference>
<dbReference type="InterPro" id="IPR055301">
    <property type="entry name" value="Lea14-like_2"/>
</dbReference>
<dbReference type="AlphaFoldDB" id="A0A834T765"/>
<dbReference type="OrthoDB" id="674678at2759"/>
<dbReference type="Gene3D" id="2.60.40.1820">
    <property type="match status" value="1"/>
</dbReference>
<evidence type="ECO:0000313" key="3">
    <source>
        <dbReference type="Proteomes" id="UP000634136"/>
    </source>
</evidence>
<evidence type="ECO:0000259" key="1">
    <source>
        <dbReference type="Pfam" id="PF03168"/>
    </source>
</evidence>
<protein>
    <submittedName>
        <fullName evidence="2">Late embryogenesis abundant protein</fullName>
    </submittedName>
</protein>
<gene>
    <name evidence="2" type="ORF">G2W53_032115</name>
</gene>
<keyword evidence="3" id="KW-1185">Reference proteome</keyword>
<comment type="caution">
    <text evidence="2">The sequence shown here is derived from an EMBL/GenBank/DDBJ whole genome shotgun (WGS) entry which is preliminary data.</text>
</comment>
<accession>A0A834T765</accession>
<dbReference type="InterPro" id="IPR004864">
    <property type="entry name" value="LEA_2"/>
</dbReference>
<dbReference type="Pfam" id="PF03168">
    <property type="entry name" value="LEA_2"/>
    <property type="match status" value="1"/>
</dbReference>
<dbReference type="PANTHER" id="PTHR31852">
    <property type="entry name" value="LATE EMBRYOGENESIS ABUNDANT (LEA) HYDROXYPROLINE-RICH GLYCOPROTEIN FAMILY"/>
    <property type="match status" value="1"/>
</dbReference>
<feature type="domain" description="Late embryogenesis abundant protein LEA-2 subgroup" evidence="1">
    <location>
        <begin position="16"/>
        <end position="103"/>
    </location>
</feature>